<evidence type="ECO:0000256" key="1">
    <source>
        <dbReference type="SAM" id="Phobius"/>
    </source>
</evidence>
<sequence>MNWVIINDSKLYFRLDIKQLEKEPTSFGFQTELKSNRAQSGACPTLLQSVAAWSLWTAAFGLFFAIAVVTIYMPSILSCQEIFLVDYLGIYASLPFILLPLTIIVAGLINRWSCCSTTAHVRVWNTVGTVLTVIFFILLPIIFHFQDTALSTHFLPFLLAPLGLYVSGVLRSMCLVGRAFTQHIIAYMAASFGVAFIIAPLVVFAYVSSNTLAEWTKVLMTSAGIIAVSSIVFAIFGRGRASNWAASSWDPLISTKMRNLQPIDFSQDECGLYELRLIDPNKK</sequence>
<feature type="transmembrane region" description="Helical" evidence="1">
    <location>
        <begin position="121"/>
        <end position="142"/>
    </location>
</feature>
<gene>
    <name evidence="2" type="ORF">OESDEN_13610</name>
</gene>
<keyword evidence="1" id="KW-0812">Transmembrane</keyword>
<dbReference type="PANTHER" id="PTHR45757:SF7">
    <property type="entry name" value="MFS DOMAIN-CONTAINING PROTEIN"/>
    <property type="match status" value="1"/>
</dbReference>
<keyword evidence="1" id="KW-1133">Transmembrane helix</keyword>
<proteinExistence type="predicted"/>
<dbReference type="SUPFAM" id="SSF103473">
    <property type="entry name" value="MFS general substrate transporter"/>
    <property type="match status" value="1"/>
</dbReference>
<organism evidence="2 3">
    <name type="scientific">Oesophagostomum dentatum</name>
    <name type="common">Nodular worm</name>
    <dbReference type="NCBI Taxonomy" id="61180"/>
    <lineage>
        <taxon>Eukaryota</taxon>
        <taxon>Metazoa</taxon>
        <taxon>Ecdysozoa</taxon>
        <taxon>Nematoda</taxon>
        <taxon>Chromadorea</taxon>
        <taxon>Rhabditida</taxon>
        <taxon>Rhabditina</taxon>
        <taxon>Rhabditomorpha</taxon>
        <taxon>Strongyloidea</taxon>
        <taxon>Strongylidae</taxon>
        <taxon>Oesophagostomum</taxon>
    </lineage>
</organism>
<dbReference type="PANTHER" id="PTHR45757">
    <property type="entry name" value="PROTEIN CBG23364-RELATED"/>
    <property type="match status" value="1"/>
</dbReference>
<evidence type="ECO:0000313" key="2">
    <source>
        <dbReference type="EMBL" id="KHJ86631.1"/>
    </source>
</evidence>
<accession>A0A0B1SS04</accession>
<dbReference type="AlphaFoldDB" id="A0A0B1SS04"/>
<dbReference type="OrthoDB" id="2985014at2759"/>
<feature type="transmembrane region" description="Helical" evidence="1">
    <location>
        <begin position="218"/>
        <end position="237"/>
    </location>
</feature>
<dbReference type="GO" id="GO:0016020">
    <property type="term" value="C:membrane"/>
    <property type="evidence" value="ECO:0007669"/>
    <property type="project" value="TreeGrafter"/>
</dbReference>
<feature type="transmembrane region" description="Helical" evidence="1">
    <location>
        <begin position="184"/>
        <end position="206"/>
    </location>
</feature>
<evidence type="ECO:0000313" key="3">
    <source>
        <dbReference type="Proteomes" id="UP000053660"/>
    </source>
</evidence>
<keyword evidence="1" id="KW-0472">Membrane</keyword>
<feature type="transmembrane region" description="Helical" evidence="1">
    <location>
        <begin position="154"/>
        <end position="172"/>
    </location>
</feature>
<keyword evidence="3" id="KW-1185">Reference proteome</keyword>
<dbReference type="Proteomes" id="UP000053660">
    <property type="component" value="Unassembled WGS sequence"/>
</dbReference>
<feature type="transmembrane region" description="Helical" evidence="1">
    <location>
        <begin position="88"/>
        <end position="109"/>
    </location>
</feature>
<feature type="transmembrane region" description="Helical" evidence="1">
    <location>
        <begin position="55"/>
        <end position="76"/>
    </location>
</feature>
<dbReference type="InterPro" id="IPR036259">
    <property type="entry name" value="MFS_trans_sf"/>
</dbReference>
<reference evidence="2 3" key="1">
    <citation type="submission" date="2014-03" db="EMBL/GenBank/DDBJ databases">
        <title>Draft genome of the hookworm Oesophagostomum dentatum.</title>
        <authorList>
            <person name="Mitreva M."/>
        </authorList>
    </citation>
    <scope>NUCLEOTIDE SEQUENCE [LARGE SCALE GENOMIC DNA]</scope>
    <source>
        <strain evidence="2 3">OD-Hann</strain>
    </source>
</reference>
<name>A0A0B1SS04_OESDE</name>
<dbReference type="EMBL" id="KN559804">
    <property type="protein sequence ID" value="KHJ86631.1"/>
    <property type="molecule type" value="Genomic_DNA"/>
</dbReference>
<protein>
    <submittedName>
        <fullName evidence="2">Uncharacterized protein</fullName>
    </submittedName>
</protein>